<gene>
    <name evidence="3" type="ORF">SAMEA4029010_CIC11G00000003900</name>
</gene>
<organism evidence="3 4">
    <name type="scientific">Sungouiella intermedia</name>
    <dbReference type="NCBI Taxonomy" id="45354"/>
    <lineage>
        <taxon>Eukaryota</taxon>
        <taxon>Fungi</taxon>
        <taxon>Dikarya</taxon>
        <taxon>Ascomycota</taxon>
        <taxon>Saccharomycotina</taxon>
        <taxon>Pichiomycetes</taxon>
        <taxon>Metschnikowiaceae</taxon>
        <taxon>Sungouiella</taxon>
    </lineage>
</organism>
<name>A0A1L0C254_9ASCO</name>
<evidence type="ECO:0000256" key="1">
    <source>
        <dbReference type="SAM" id="Coils"/>
    </source>
</evidence>
<feature type="coiled-coil region" evidence="1">
    <location>
        <begin position="390"/>
        <end position="450"/>
    </location>
</feature>
<dbReference type="OrthoDB" id="3996692at2759"/>
<reference evidence="3 4" key="1">
    <citation type="submission" date="2016-10" db="EMBL/GenBank/DDBJ databases">
        <authorList>
            <person name="de Groot N.N."/>
        </authorList>
    </citation>
    <scope>NUCLEOTIDE SEQUENCE [LARGE SCALE GENOMIC DNA]</scope>
    <source>
        <strain evidence="3 4">CBS 141442</strain>
    </source>
</reference>
<feature type="coiled-coil region" evidence="1">
    <location>
        <begin position="502"/>
        <end position="529"/>
    </location>
</feature>
<dbReference type="STRING" id="45354.A0A1L0C254"/>
<evidence type="ECO:0000313" key="3">
    <source>
        <dbReference type="EMBL" id="SGZ56842.1"/>
    </source>
</evidence>
<keyword evidence="4" id="KW-1185">Reference proteome</keyword>
<feature type="compositionally biased region" description="Low complexity" evidence="2">
    <location>
        <begin position="309"/>
        <end position="327"/>
    </location>
</feature>
<accession>A0A1L0C254</accession>
<dbReference type="AlphaFoldDB" id="A0A1L0C254"/>
<feature type="region of interest" description="Disordered" evidence="2">
    <location>
        <begin position="309"/>
        <end position="331"/>
    </location>
</feature>
<dbReference type="Proteomes" id="UP000182334">
    <property type="component" value="Chromosome VI"/>
</dbReference>
<proteinExistence type="predicted"/>
<evidence type="ECO:0000256" key="2">
    <source>
        <dbReference type="SAM" id="MobiDB-lite"/>
    </source>
</evidence>
<dbReference type="EMBL" id="LT635761">
    <property type="protein sequence ID" value="SGZ56842.1"/>
    <property type="molecule type" value="Genomic_DNA"/>
</dbReference>
<sequence>MLDPESFMKNSPFQVANGDHYNLNNTTPELLKFLLHEQTRQPPMLAPLLMDVEFNAHLQHVIDANNLSIDFDHDENDEFLRDGVSGSSTPSSDISEPLKAVSGADKTNYMNLKVLIENSVFDASKMSLKSVLSLHKAKLLKQLIADKKDHKEYLEQRISISNQFCSTLLANPDSSVPGRSPVSDLDPGLLLKILKQNIELQQQLMTISAELDSLNQKLTNHNLSCLVLGYVKDVELSSSASGMDLASASKGIPIDPASQQSFESLFAHIASLAVQKNVPLPDHTLELDSTLPGKIAWAQKCIDAIVRSPSSSSAPSMPSAPSTATSTLTRGTDGSLSVDNSVLNDHSFLSATPYALNNSALDKTISEYKIALNDLRFSHQFFMKEYEYLKENSLKTILDYRRKNAALEKEVARYRNGSSMSLNDHSRDTLDAKDKEIAQLRKDINLLKVEYLGNKSPRNSIASPTLLFAPDINNNVSPTQKSNSASSAILRKEFKKMVTDMQDRYEVELGEERLKRRQLEDKLAKLDINV</sequence>
<protein>
    <submittedName>
        <fullName evidence="3">CIC11C00000003900</fullName>
    </submittedName>
</protein>
<keyword evidence="1" id="KW-0175">Coiled coil</keyword>
<evidence type="ECO:0000313" key="4">
    <source>
        <dbReference type="Proteomes" id="UP000182334"/>
    </source>
</evidence>